<evidence type="ECO:0000256" key="15">
    <source>
        <dbReference type="SAM" id="Phobius"/>
    </source>
</evidence>
<dbReference type="InterPro" id="IPR016380">
    <property type="entry name" value="Sig_transdc_His_kin_NarX/NarQ"/>
</dbReference>
<dbReference type="Pfam" id="PF00672">
    <property type="entry name" value="HAMP"/>
    <property type="match status" value="1"/>
</dbReference>
<dbReference type="SMART" id="SM00387">
    <property type="entry name" value="HATPase_c"/>
    <property type="match status" value="1"/>
</dbReference>
<keyword evidence="9 14" id="KW-0418">Kinase</keyword>
<evidence type="ECO:0000256" key="1">
    <source>
        <dbReference type="ARBA" id="ARBA00000085"/>
    </source>
</evidence>
<evidence type="ECO:0000256" key="13">
    <source>
        <dbReference type="ARBA" id="ARBA00023136"/>
    </source>
</evidence>
<dbReference type="Gene3D" id="3.30.565.10">
    <property type="entry name" value="Histidine kinase-like ATPase, C-terminal domain"/>
    <property type="match status" value="1"/>
</dbReference>
<dbReference type="InterPro" id="IPR029016">
    <property type="entry name" value="GAF-like_dom_sf"/>
</dbReference>
<dbReference type="InterPro" id="IPR005467">
    <property type="entry name" value="His_kinase_dom"/>
</dbReference>
<evidence type="ECO:0000256" key="2">
    <source>
        <dbReference type="ARBA" id="ARBA00004429"/>
    </source>
</evidence>
<evidence type="ECO:0000256" key="3">
    <source>
        <dbReference type="ARBA" id="ARBA00022475"/>
    </source>
</evidence>
<keyword evidence="7 15" id="KW-0812">Transmembrane</keyword>
<evidence type="ECO:0000256" key="9">
    <source>
        <dbReference type="ARBA" id="ARBA00022777"/>
    </source>
</evidence>
<evidence type="ECO:0000256" key="14">
    <source>
        <dbReference type="PIRNR" id="PIRNR003167"/>
    </source>
</evidence>
<dbReference type="InterPro" id="IPR042295">
    <property type="entry name" value="NarX-like_N_sf"/>
</dbReference>
<evidence type="ECO:0000259" key="16">
    <source>
        <dbReference type="PROSITE" id="PS50109"/>
    </source>
</evidence>
<dbReference type="Proteomes" id="UP000325536">
    <property type="component" value="Chromosome"/>
</dbReference>
<dbReference type="SUPFAM" id="SSF158472">
    <property type="entry name" value="HAMP domain-like"/>
    <property type="match status" value="1"/>
</dbReference>
<dbReference type="InterPro" id="IPR029095">
    <property type="entry name" value="NarX-like_N"/>
</dbReference>
<dbReference type="GO" id="GO:0005524">
    <property type="term" value="F:ATP binding"/>
    <property type="evidence" value="ECO:0007669"/>
    <property type="project" value="UniProtKB-UniRule"/>
</dbReference>
<keyword evidence="6 14" id="KW-0808">Transferase</keyword>
<dbReference type="InterPro" id="IPR003660">
    <property type="entry name" value="HAMP_dom"/>
</dbReference>
<evidence type="ECO:0000256" key="8">
    <source>
        <dbReference type="ARBA" id="ARBA00022741"/>
    </source>
</evidence>
<dbReference type="Pfam" id="PF13675">
    <property type="entry name" value="PilJ"/>
    <property type="match status" value="1"/>
</dbReference>
<dbReference type="KEGG" id="naq:D0T90_10015"/>
<keyword evidence="13 14" id="KW-0472">Membrane</keyword>
<feature type="transmembrane region" description="Helical" evidence="15">
    <location>
        <begin position="164"/>
        <end position="184"/>
    </location>
</feature>
<proteinExistence type="predicted"/>
<dbReference type="SMART" id="SM00304">
    <property type="entry name" value="HAMP"/>
    <property type="match status" value="1"/>
</dbReference>
<comment type="subcellular location">
    <subcellularLocation>
        <location evidence="2">Cell inner membrane</location>
        <topology evidence="2">Multi-pass membrane protein</topology>
    </subcellularLocation>
</comment>
<keyword evidence="4 14" id="KW-0997">Cell inner membrane</keyword>
<dbReference type="CDD" id="cd16917">
    <property type="entry name" value="HATPase_UhpB-NarQ-NarX-like"/>
    <property type="match status" value="1"/>
</dbReference>
<dbReference type="AlphaFoldDB" id="A0A5P3MT13"/>
<dbReference type="Pfam" id="PF07730">
    <property type="entry name" value="HisKA_3"/>
    <property type="match status" value="1"/>
</dbReference>
<keyword evidence="19" id="KW-1185">Reference proteome</keyword>
<sequence>MIQNRQSLSLSARLKLLTLLWVGSALFSVVLTLLLSWRLENAAAAINDAGSLRTQTYRLTYTVSHDASGPQINRQILEFEQTLAAINKSDLVHPLIPSHTPLSYDLIQSMLLIDWQNNIRPSLLNRELPSQIDLYRFTGNLELFIQALEHASEKNSLWLRRFQMALVFMILLAAGSMIMLHYAWIIRPLETLREGVQTIRRGGFGVAIPTDHIREFAQVSHGFNQMSSRLKTLYTDLEGQVARQTADLARQNRDLALLYQTTRDLHQIRQPKQAAEEFLARTVPAVSASAGCVRLLHAERGRTGLTASFNLPENAAPDFPCSDTFPIVYQEEQLGELTLYFADGITLTDDDRKLLHALSSQLGVSVANHRFSQESRLLAVLQERNLIAQGLHDSIAQTLTFLNLQVQMLESAFRAGQKEQVEENIRFIKDGVQECYDDVRELLLNFRTKISNKDFPEAVAALLARFKQQTQIAVETSWTDDTVALNNDEQLQAVFILQESLSNIRKHAHASHVHISITNERDFVLTIRDDGIGFDTSRLNILSGEHVGLGIMQERARRIRATLTVESRPQQGTTVTLRLPQSERNAA</sequence>
<keyword evidence="12 14" id="KW-0902">Two-component regulatory system</keyword>
<dbReference type="SUPFAM" id="SSF55874">
    <property type="entry name" value="ATPase domain of HSP90 chaperone/DNA topoisomerase II/histidine kinase"/>
    <property type="match status" value="1"/>
</dbReference>
<evidence type="ECO:0000256" key="11">
    <source>
        <dbReference type="ARBA" id="ARBA00022989"/>
    </source>
</evidence>
<gene>
    <name evidence="18" type="ORF">D0T90_10015</name>
</gene>
<feature type="domain" description="Histidine kinase" evidence="16">
    <location>
        <begin position="390"/>
        <end position="583"/>
    </location>
</feature>
<feature type="transmembrane region" description="Helical" evidence="15">
    <location>
        <begin position="16"/>
        <end position="37"/>
    </location>
</feature>
<evidence type="ECO:0000256" key="5">
    <source>
        <dbReference type="ARBA" id="ARBA00022553"/>
    </source>
</evidence>
<dbReference type="InterPro" id="IPR011712">
    <property type="entry name" value="Sig_transdc_His_kin_sub3_dim/P"/>
</dbReference>
<dbReference type="Pfam" id="PF02518">
    <property type="entry name" value="HATPase_c"/>
    <property type="match status" value="1"/>
</dbReference>
<evidence type="ECO:0000256" key="12">
    <source>
        <dbReference type="ARBA" id="ARBA00023012"/>
    </source>
</evidence>
<keyword evidence="10 14" id="KW-0067">ATP-binding</keyword>
<feature type="domain" description="HAMP" evidence="17">
    <location>
        <begin position="183"/>
        <end position="235"/>
    </location>
</feature>
<dbReference type="Gene3D" id="1.20.5.1930">
    <property type="match status" value="1"/>
</dbReference>
<dbReference type="RefSeq" id="WP_123796019.1">
    <property type="nucleotide sequence ID" value="NZ_CP031699.1"/>
</dbReference>
<organism evidence="18 19">
    <name type="scientific">Neisseria animalis</name>
    <dbReference type="NCBI Taxonomy" id="492"/>
    <lineage>
        <taxon>Bacteria</taxon>
        <taxon>Pseudomonadati</taxon>
        <taxon>Pseudomonadota</taxon>
        <taxon>Betaproteobacteria</taxon>
        <taxon>Neisseriales</taxon>
        <taxon>Neisseriaceae</taxon>
        <taxon>Neisseria</taxon>
    </lineage>
</organism>
<evidence type="ECO:0000256" key="10">
    <source>
        <dbReference type="ARBA" id="ARBA00022840"/>
    </source>
</evidence>
<dbReference type="Gene3D" id="1.20.120.960">
    <property type="entry name" value="Histidine kinase NarX, sensor domain"/>
    <property type="match status" value="1"/>
</dbReference>
<dbReference type="InterPro" id="IPR050482">
    <property type="entry name" value="Sensor_HK_TwoCompSys"/>
</dbReference>
<evidence type="ECO:0000313" key="18">
    <source>
        <dbReference type="EMBL" id="QEY24756.1"/>
    </source>
</evidence>
<dbReference type="GO" id="GO:0046983">
    <property type="term" value="F:protein dimerization activity"/>
    <property type="evidence" value="ECO:0007669"/>
    <property type="project" value="UniProtKB-UniRule"/>
</dbReference>
<dbReference type="PANTHER" id="PTHR24421:SF10">
    <property type="entry name" value="NITRATE_NITRITE SENSOR PROTEIN NARQ"/>
    <property type="match status" value="1"/>
</dbReference>
<keyword evidence="3 14" id="KW-1003">Cell membrane</keyword>
<dbReference type="GO" id="GO:0000155">
    <property type="term" value="F:phosphorelay sensor kinase activity"/>
    <property type="evidence" value="ECO:0007669"/>
    <property type="project" value="UniProtKB-UniRule"/>
</dbReference>
<dbReference type="EMBL" id="CP031699">
    <property type="protein sequence ID" value="QEY24756.1"/>
    <property type="molecule type" value="Genomic_DNA"/>
</dbReference>
<comment type="catalytic activity">
    <reaction evidence="1 14">
        <text>ATP + protein L-histidine = ADP + protein N-phospho-L-histidine.</text>
        <dbReference type="EC" id="2.7.13.3"/>
    </reaction>
</comment>
<dbReference type="PIRSF" id="PIRSF003167">
    <property type="entry name" value="STHK_NarX/NarQ"/>
    <property type="match status" value="1"/>
</dbReference>
<protein>
    <recommendedName>
        <fullName evidence="14">Sensor protein</fullName>
        <ecNumber evidence="14">2.7.13.3</ecNumber>
    </recommendedName>
</protein>
<dbReference type="Gene3D" id="6.10.340.10">
    <property type="match status" value="1"/>
</dbReference>
<dbReference type="PANTHER" id="PTHR24421">
    <property type="entry name" value="NITRATE/NITRITE SENSOR PROTEIN NARX-RELATED"/>
    <property type="match status" value="1"/>
</dbReference>
<name>A0A5P3MT13_NEIAN</name>
<dbReference type="SUPFAM" id="SSF55781">
    <property type="entry name" value="GAF domain-like"/>
    <property type="match status" value="1"/>
</dbReference>
<dbReference type="PROSITE" id="PS50885">
    <property type="entry name" value="HAMP"/>
    <property type="match status" value="1"/>
</dbReference>
<evidence type="ECO:0000256" key="4">
    <source>
        <dbReference type="ARBA" id="ARBA00022519"/>
    </source>
</evidence>
<dbReference type="OrthoDB" id="9811306at2"/>
<evidence type="ECO:0000256" key="7">
    <source>
        <dbReference type="ARBA" id="ARBA00022692"/>
    </source>
</evidence>
<dbReference type="InterPro" id="IPR003594">
    <property type="entry name" value="HATPase_dom"/>
</dbReference>
<reference evidence="18 19" key="1">
    <citation type="submission" date="2018-08" db="EMBL/GenBank/DDBJ databases">
        <title>Neisseria animalis ATCC 49930 complete genome.</title>
        <authorList>
            <person name="Veseli I.A."/>
            <person name="Mascarenhas dos Santos A.C."/>
            <person name="Buttler R."/>
            <person name="Pombert J.-F."/>
        </authorList>
    </citation>
    <scope>NUCLEOTIDE SEQUENCE [LARGE SCALE GENOMIC DNA]</scope>
    <source>
        <strain evidence="18 19">ATCC 49930</strain>
    </source>
</reference>
<evidence type="ECO:0000256" key="6">
    <source>
        <dbReference type="ARBA" id="ARBA00022679"/>
    </source>
</evidence>
<dbReference type="Gene3D" id="3.30.450.40">
    <property type="match status" value="1"/>
</dbReference>
<dbReference type="EC" id="2.7.13.3" evidence="14"/>
<dbReference type="CDD" id="cd06225">
    <property type="entry name" value="HAMP"/>
    <property type="match status" value="1"/>
</dbReference>
<evidence type="ECO:0000259" key="17">
    <source>
        <dbReference type="PROSITE" id="PS50885"/>
    </source>
</evidence>
<keyword evidence="11 15" id="KW-1133">Transmembrane helix</keyword>
<accession>A0A5P3MT13</accession>
<dbReference type="PROSITE" id="PS50109">
    <property type="entry name" value="HIS_KIN"/>
    <property type="match status" value="1"/>
</dbReference>
<keyword evidence="8 14" id="KW-0547">Nucleotide-binding</keyword>
<dbReference type="InterPro" id="IPR036890">
    <property type="entry name" value="HATPase_C_sf"/>
</dbReference>
<dbReference type="GO" id="GO:0005886">
    <property type="term" value="C:plasma membrane"/>
    <property type="evidence" value="ECO:0007669"/>
    <property type="project" value="UniProtKB-SubCell"/>
</dbReference>
<evidence type="ECO:0000313" key="19">
    <source>
        <dbReference type="Proteomes" id="UP000325536"/>
    </source>
</evidence>
<keyword evidence="5" id="KW-0597">Phosphoprotein</keyword>